<dbReference type="InterPro" id="IPR019818">
    <property type="entry name" value="IsoCit/isopropylmalate_DH_CS"/>
</dbReference>
<keyword evidence="12 14" id="KW-0464">Manganese</keyword>
<comment type="cofactor">
    <cofactor evidence="2">
        <name>Mn(2+)</name>
        <dbReference type="ChEBI" id="CHEBI:29035"/>
    </cofactor>
</comment>
<feature type="binding site" evidence="14">
    <location>
        <position position="248"/>
    </location>
    <ligand>
        <name>Mg(2+)</name>
        <dbReference type="ChEBI" id="CHEBI:18420"/>
    </ligand>
</feature>
<feature type="site" description="Important for catalysis" evidence="14">
    <location>
        <position position="142"/>
    </location>
</feature>
<comment type="function">
    <text evidence="14 15">Catalyzes the oxidation of 3-carboxy-2-hydroxy-4-methylpentanoate (3-isopropylmalate) to 3-carboxy-4-methyl-2-oxopentanoate. The product decarboxylates to 4-methyl-2 oxopentanoate.</text>
</comment>
<evidence type="ECO:0000256" key="3">
    <source>
        <dbReference type="ARBA" id="ARBA00004762"/>
    </source>
</evidence>
<dbReference type="NCBIfam" id="TIGR00169">
    <property type="entry name" value="leuB"/>
    <property type="match status" value="1"/>
</dbReference>
<feature type="binding site" evidence="14">
    <location>
        <position position="102"/>
    </location>
    <ligand>
        <name>substrate</name>
    </ligand>
</feature>
<comment type="subcellular location">
    <subcellularLocation>
        <location evidence="14">Cytoplasm</location>
    </subcellularLocation>
</comment>
<feature type="binding site" evidence="14">
    <location>
        <position position="224"/>
    </location>
    <ligand>
        <name>Mg(2+)</name>
        <dbReference type="ChEBI" id="CHEBI:18420"/>
    </ligand>
</feature>
<evidence type="ECO:0000256" key="1">
    <source>
        <dbReference type="ARBA" id="ARBA00000624"/>
    </source>
</evidence>
<comment type="cofactor">
    <cofactor evidence="14 15">
        <name>Mg(2+)</name>
        <dbReference type="ChEBI" id="CHEBI:18420"/>
    </cofactor>
    <cofactor evidence="14 15">
        <name>Mn(2+)</name>
        <dbReference type="ChEBI" id="CHEBI:29035"/>
    </cofactor>
    <text evidence="14 15">Binds 1 Mg(2+) or Mn(2+) ion per subunit.</text>
</comment>
<dbReference type="RefSeq" id="WP_182538166.1">
    <property type="nucleotide sequence ID" value="NZ_JACGXA010000001.1"/>
</dbReference>
<dbReference type="EMBL" id="JACGXA010000001">
    <property type="protein sequence ID" value="MBA8803276.1"/>
    <property type="molecule type" value="Genomic_DNA"/>
</dbReference>
<comment type="catalytic activity">
    <reaction evidence="1 14 15">
        <text>(2R,3S)-3-isopropylmalate + NAD(+) = 4-methyl-2-oxopentanoate + CO2 + NADH</text>
        <dbReference type="Rhea" id="RHEA:32271"/>
        <dbReference type="ChEBI" id="CHEBI:16526"/>
        <dbReference type="ChEBI" id="CHEBI:17865"/>
        <dbReference type="ChEBI" id="CHEBI:35121"/>
        <dbReference type="ChEBI" id="CHEBI:57540"/>
        <dbReference type="ChEBI" id="CHEBI:57945"/>
        <dbReference type="EC" id="1.1.1.85"/>
    </reaction>
</comment>
<dbReference type="PROSITE" id="PS00470">
    <property type="entry name" value="IDH_IMDH"/>
    <property type="match status" value="1"/>
</dbReference>
<dbReference type="Pfam" id="PF00180">
    <property type="entry name" value="Iso_dh"/>
    <property type="match status" value="1"/>
</dbReference>
<evidence type="ECO:0000256" key="5">
    <source>
        <dbReference type="ARBA" id="ARBA00011738"/>
    </source>
</evidence>
<dbReference type="HAMAP" id="MF_01033">
    <property type="entry name" value="LeuB_type1"/>
    <property type="match status" value="1"/>
</dbReference>
<dbReference type="FunFam" id="3.40.718.10:FF:000006">
    <property type="entry name" value="3-isopropylmalate dehydrogenase"/>
    <property type="match status" value="1"/>
</dbReference>
<dbReference type="GO" id="GO:0005829">
    <property type="term" value="C:cytosol"/>
    <property type="evidence" value="ECO:0007669"/>
    <property type="project" value="TreeGrafter"/>
</dbReference>
<name>A0A7W3P9C2_9ACTN</name>
<feature type="binding site" evidence="14">
    <location>
        <position position="135"/>
    </location>
    <ligand>
        <name>substrate</name>
    </ligand>
</feature>
<evidence type="ECO:0000256" key="14">
    <source>
        <dbReference type="HAMAP-Rule" id="MF_01033"/>
    </source>
</evidence>
<evidence type="ECO:0000256" key="4">
    <source>
        <dbReference type="ARBA" id="ARBA00008319"/>
    </source>
</evidence>
<feature type="binding site" evidence="14">
    <location>
        <position position="224"/>
    </location>
    <ligand>
        <name>substrate</name>
    </ligand>
</feature>
<dbReference type="GO" id="GO:0003862">
    <property type="term" value="F:3-isopropylmalate dehydrogenase activity"/>
    <property type="evidence" value="ECO:0007669"/>
    <property type="project" value="UniProtKB-UniRule"/>
</dbReference>
<organism evidence="17 18">
    <name type="scientific">Nocardioides ginsengisegetis</name>
    <dbReference type="NCBI Taxonomy" id="661491"/>
    <lineage>
        <taxon>Bacteria</taxon>
        <taxon>Bacillati</taxon>
        <taxon>Actinomycetota</taxon>
        <taxon>Actinomycetes</taxon>
        <taxon>Propionibacteriales</taxon>
        <taxon>Nocardioidaceae</taxon>
        <taxon>Nocardioides</taxon>
    </lineage>
</organism>
<keyword evidence="7 14" id="KW-0028">Amino-acid biosynthesis</keyword>
<dbReference type="Proteomes" id="UP000580910">
    <property type="component" value="Unassembled WGS sequence"/>
</dbReference>
<comment type="pathway">
    <text evidence="3 14 15">Amino-acid biosynthesis; L-leucine biosynthesis; L-leucine from 3-methyl-2-oxobutanoate: step 3/4.</text>
</comment>
<dbReference type="GO" id="GO:0000287">
    <property type="term" value="F:magnesium ion binding"/>
    <property type="evidence" value="ECO:0007669"/>
    <property type="project" value="InterPro"/>
</dbReference>
<evidence type="ECO:0000256" key="9">
    <source>
        <dbReference type="ARBA" id="ARBA00022842"/>
    </source>
</evidence>
<feature type="domain" description="Isopropylmalate dehydrogenase-like" evidence="16">
    <location>
        <begin position="9"/>
        <end position="352"/>
    </location>
</feature>
<comment type="caution">
    <text evidence="14">Lacks conserved residue(s) required for the propagation of feature annotation.</text>
</comment>
<feature type="site" description="Important for catalysis" evidence="14">
    <location>
        <position position="192"/>
    </location>
</feature>
<comment type="similarity">
    <text evidence="4 14">Belongs to the isocitrate and isopropylmalate dehydrogenases family. LeuB type 1 subfamily.</text>
</comment>
<keyword evidence="18" id="KW-1185">Reference proteome</keyword>
<dbReference type="AlphaFoldDB" id="A0A7W3P9C2"/>
<evidence type="ECO:0000313" key="18">
    <source>
        <dbReference type="Proteomes" id="UP000580910"/>
    </source>
</evidence>
<dbReference type="Gene3D" id="3.40.718.10">
    <property type="entry name" value="Isopropylmalate Dehydrogenase"/>
    <property type="match status" value="1"/>
</dbReference>
<comment type="subunit">
    <text evidence="5 14 15">Homodimer.</text>
</comment>
<keyword evidence="8 14" id="KW-0479">Metal-binding</keyword>
<evidence type="ECO:0000256" key="15">
    <source>
        <dbReference type="RuleBase" id="RU004445"/>
    </source>
</evidence>
<protein>
    <recommendedName>
        <fullName evidence="14">3-isopropylmalate dehydrogenase</fullName>
        <ecNumber evidence="14">1.1.1.85</ecNumber>
    </recommendedName>
    <alternativeName>
        <fullName evidence="14">3-IPM-DH</fullName>
    </alternativeName>
    <alternativeName>
        <fullName evidence="14">Beta-IPM dehydrogenase</fullName>
        <shortName evidence="14">IMDH</shortName>
    </alternativeName>
</protein>
<evidence type="ECO:0000256" key="11">
    <source>
        <dbReference type="ARBA" id="ARBA00023027"/>
    </source>
</evidence>
<dbReference type="InterPro" id="IPR024084">
    <property type="entry name" value="IsoPropMal-DH-like_dom"/>
</dbReference>
<keyword evidence="11 14" id="KW-0520">NAD</keyword>
<evidence type="ECO:0000256" key="13">
    <source>
        <dbReference type="ARBA" id="ARBA00023304"/>
    </source>
</evidence>
<gene>
    <name evidence="14" type="primary">leuB</name>
    <name evidence="17" type="ORF">FB382_001567</name>
</gene>
<dbReference type="PANTHER" id="PTHR42979:SF1">
    <property type="entry name" value="3-ISOPROPYLMALATE DEHYDROGENASE"/>
    <property type="match status" value="1"/>
</dbReference>
<accession>A0A7W3P9C2</accession>
<evidence type="ECO:0000259" key="16">
    <source>
        <dbReference type="SMART" id="SM01329"/>
    </source>
</evidence>
<feature type="binding site" evidence="14">
    <location>
        <position position="112"/>
    </location>
    <ligand>
        <name>substrate</name>
    </ligand>
</feature>
<dbReference type="GO" id="GO:0009098">
    <property type="term" value="P:L-leucine biosynthetic process"/>
    <property type="evidence" value="ECO:0007669"/>
    <property type="project" value="UniProtKB-UniRule"/>
</dbReference>
<keyword evidence="13 14" id="KW-0100">Branched-chain amino acid biosynthesis</keyword>
<evidence type="ECO:0000256" key="7">
    <source>
        <dbReference type="ARBA" id="ARBA00022605"/>
    </source>
</evidence>
<evidence type="ECO:0000256" key="10">
    <source>
        <dbReference type="ARBA" id="ARBA00023002"/>
    </source>
</evidence>
<dbReference type="InterPro" id="IPR004429">
    <property type="entry name" value="Isopropylmalate_DH"/>
</dbReference>
<proteinExistence type="inferred from homology"/>
<feature type="binding site" evidence="14">
    <location>
        <position position="252"/>
    </location>
    <ligand>
        <name>Mg(2+)</name>
        <dbReference type="ChEBI" id="CHEBI:18420"/>
    </ligand>
</feature>
<dbReference type="GO" id="GO:0051287">
    <property type="term" value="F:NAD binding"/>
    <property type="evidence" value="ECO:0007669"/>
    <property type="project" value="InterPro"/>
</dbReference>
<dbReference type="UniPathway" id="UPA00048">
    <property type="reaction ID" value="UER00072"/>
</dbReference>
<comment type="caution">
    <text evidence="17">The sequence shown here is derived from an EMBL/GenBank/DDBJ whole genome shotgun (WGS) entry which is preliminary data.</text>
</comment>
<evidence type="ECO:0000256" key="6">
    <source>
        <dbReference type="ARBA" id="ARBA00022430"/>
    </source>
</evidence>
<keyword evidence="14" id="KW-0963">Cytoplasm</keyword>
<dbReference type="EC" id="1.1.1.85" evidence="14"/>
<keyword evidence="9 14" id="KW-0460">Magnesium</keyword>
<dbReference type="SUPFAM" id="SSF53659">
    <property type="entry name" value="Isocitrate/Isopropylmalate dehydrogenase-like"/>
    <property type="match status" value="1"/>
</dbReference>
<dbReference type="PANTHER" id="PTHR42979">
    <property type="entry name" value="3-ISOPROPYLMALATE DEHYDROGENASE"/>
    <property type="match status" value="1"/>
</dbReference>
<reference evidence="17 18" key="1">
    <citation type="submission" date="2020-07" db="EMBL/GenBank/DDBJ databases">
        <title>Sequencing the genomes of 1000 actinobacteria strains.</title>
        <authorList>
            <person name="Klenk H.-P."/>
        </authorList>
    </citation>
    <scope>NUCLEOTIDE SEQUENCE [LARGE SCALE GENOMIC DNA]</scope>
    <source>
        <strain evidence="17 18">DSM 21349</strain>
    </source>
</reference>
<dbReference type="SMART" id="SM01329">
    <property type="entry name" value="Iso_dh"/>
    <property type="match status" value="1"/>
</dbReference>
<keyword evidence="10 14" id="KW-0560">Oxidoreductase</keyword>
<evidence type="ECO:0000256" key="2">
    <source>
        <dbReference type="ARBA" id="ARBA00001936"/>
    </source>
</evidence>
<evidence type="ECO:0000256" key="12">
    <source>
        <dbReference type="ARBA" id="ARBA00023211"/>
    </source>
</evidence>
<evidence type="ECO:0000256" key="8">
    <source>
        <dbReference type="ARBA" id="ARBA00022723"/>
    </source>
</evidence>
<keyword evidence="6 14" id="KW-0432">Leucine biosynthesis</keyword>
<sequence>MPHASRDFRIGVLAGDGVGPEVTREAVRVLETIAKGFGHSFTFTEGLLGGCAIEAKGTPLPAETWELCESSDALLVGSVGGEQWDSLPADMNPGLGGLLRLRRKLDLYANLRPGLTLLPGESPIRGADVDILLVREATAGLYFSPERDRVVKDGVESAWDTMHYTADEVRRIAVVAFELASARSRRLTSVDKANVLEASKLWRDVVIEVARDFPDVELEHLYVDNCAMQLVLRPNDFDVIVTENLFGDILSDEIAGIIGSLGLLPSASLRSDKFGLYEPVHGAAPDIAGRDLANPAAAILSAAMLLRHSAELEDEAECIERAVSAVLAGGIRTADVARGGPAVGTVGFGDAVVAELEGIIASIALS</sequence>
<evidence type="ECO:0000313" key="17">
    <source>
        <dbReference type="EMBL" id="MBA8803276.1"/>
    </source>
</evidence>